<feature type="transmembrane region" description="Helical" evidence="1">
    <location>
        <begin position="20"/>
        <end position="47"/>
    </location>
</feature>
<protein>
    <submittedName>
        <fullName evidence="2">Uncharacterized protein</fullName>
    </submittedName>
</protein>
<evidence type="ECO:0000313" key="2">
    <source>
        <dbReference type="EMBL" id="KOF86094.1"/>
    </source>
</evidence>
<keyword evidence="1" id="KW-0812">Transmembrane</keyword>
<evidence type="ECO:0000256" key="1">
    <source>
        <dbReference type="SAM" id="Phobius"/>
    </source>
</evidence>
<sequence>MKYTPPSSSFLSFELFDDFLLPFGFTFLGTIAGLTKVSLATVISFCFSRFISDG</sequence>
<gene>
    <name evidence="2" type="ORF">OCBIM_22019237mg</name>
</gene>
<proteinExistence type="predicted"/>
<organism evidence="2">
    <name type="scientific">Octopus bimaculoides</name>
    <name type="common">California two-spotted octopus</name>
    <dbReference type="NCBI Taxonomy" id="37653"/>
    <lineage>
        <taxon>Eukaryota</taxon>
        <taxon>Metazoa</taxon>
        <taxon>Spiralia</taxon>
        <taxon>Lophotrochozoa</taxon>
        <taxon>Mollusca</taxon>
        <taxon>Cephalopoda</taxon>
        <taxon>Coleoidea</taxon>
        <taxon>Octopodiformes</taxon>
        <taxon>Octopoda</taxon>
        <taxon>Incirrata</taxon>
        <taxon>Octopodidae</taxon>
        <taxon>Octopus</taxon>
    </lineage>
</organism>
<name>A0A0L8HAJ3_OCTBM</name>
<reference evidence="2" key="1">
    <citation type="submission" date="2015-07" db="EMBL/GenBank/DDBJ databases">
        <title>MeaNS - Measles Nucleotide Surveillance Program.</title>
        <authorList>
            <person name="Tran T."/>
            <person name="Druce J."/>
        </authorList>
    </citation>
    <scope>NUCLEOTIDE SEQUENCE</scope>
    <source>
        <strain evidence="2">UCB-OBI-ISO-001</strain>
        <tissue evidence="2">Gonad</tissue>
    </source>
</reference>
<dbReference type="EMBL" id="KQ418738">
    <property type="protein sequence ID" value="KOF86094.1"/>
    <property type="molecule type" value="Genomic_DNA"/>
</dbReference>
<keyword evidence="1" id="KW-0472">Membrane</keyword>
<accession>A0A0L8HAJ3</accession>
<dbReference type="AlphaFoldDB" id="A0A0L8HAJ3"/>
<keyword evidence="1" id="KW-1133">Transmembrane helix</keyword>